<keyword evidence="2" id="KW-0472">Membrane</keyword>
<name>A0A157RB31_9BORD</name>
<keyword evidence="3" id="KW-0998">Cell outer membrane</keyword>
<feature type="domain" description="Secretin/TonB short N-terminal" evidence="4">
    <location>
        <begin position="32"/>
        <end position="83"/>
    </location>
</feature>
<evidence type="ECO:0000313" key="5">
    <source>
        <dbReference type="EMBL" id="SAI55172.1"/>
    </source>
</evidence>
<evidence type="ECO:0000256" key="2">
    <source>
        <dbReference type="ARBA" id="ARBA00023136"/>
    </source>
</evidence>
<keyword evidence="5" id="KW-0675">Receptor</keyword>
<dbReference type="AlphaFoldDB" id="A0A157RB31"/>
<keyword evidence="1" id="KW-0813">Transport</keyword>
<dbReference type="InterPro" id="IPR011662">
    <property type="entry name" value="Secretin/TonB_short_N"/>
</dbReference>
<evidence type="ECO:0000259" key="4">
    <source>
        <dbReference type="SMART" id="SM00965"/>
    </source>
</evidence>
<organism evidence="5 6">
    <name type="scientific">Bordetella ansorpii</name>
    <dbReference type="NCBI Taxonomy" id="288768"/>
    <lineage>
        <taxon>Bacteria</taxon>
        <taxon>Pseudomonadati</taxon>
        <taxon>Pseudomonadota</taxon>
        <taxon>Betaproteobacteria</taxon>
        <taxon>Burkholderiales</taxon>
        <taxon>Alcaligenaceae</taxon>
        <taxon>Bordetella</taxon>
    </lineage>
</organism>
<dbReference type="Proteomes" id="UP000077037">
    <property type="component" value="Unassembled WGS sequence"/>
</dbReference>
<reference evidence="5 6" key="1">
    <citation type="submission" date="2016-03" db="EMBL/GenBank/DDBJ databases">
        <authorList>
            <consortium name="Pathogen Informatics"/>
        </authorList>
    </citation>
    <scope>NUCLEOTIDE SEQUENCE [LARGE SCALE GENOMIC DNA]</scope>
    <source>
        <strain evidence="5 6">NCTC13364</strain>
    </source>
</reference>
<gene>
    <name evidence="5" type="primary">bhuR_2</name>
    <name evidence="5" type="ORF">SAMEA1982600_04596</name>
</gene>
<dbReference type="Pfam" id="PF07660">
    <property type="entry name" value="STN"/>
    <property type="match status" value="1"/>
</dbReference>
<dbReference type="EMBL" id="FKBS01000029">
    <property type="protein sequence ID" value="SAI55172.1"/>
    <property type="molecule type" value="Genomic_DNA"/>
</dbReference>
<sequence>MPVPALSETIRFDIPAQPLPEAVQAFGAASGLSVLAQSSVLRGHRSAGLHGAYTPRQAIGMLLSGTNLMARFPGGDAVAIYRPAQPAAPGRPAGPRPAPGPYGVDGIDTPQAAIYVGQVQRRVIDALCRNTAARPGAYRMALRFHIAPSGAIAAPRRAGSTGDAARDAVILDILDGLPLDPPPPSLPQPITLLLRPDGAGVPDDCASAIAGGR</sequence>
<dbReference type="SMART" id="SM00965">
    <property type="entry name" value="STN"/>
    <property type="match status" value="1"/>
</dbReference>
<evidence type="ECO:0000313" key="6">
    <source>
        <dbReference type="Proteomes" id="UP000077037"/>
    </source>
</evidence>
<dbReference type="GO" id="GO:0019867">
    <property type="term" value="C:outer membrane"/>
    <property type="evidence" value="ECO:0007669"/>
    <property type="project" value="InterPro"/>
</dbReference>
<evidence type="ECO:0000256" key="3">
    <source>
        <dbReference type="ARBA" id="ARBA00023237"/>
    </source>
</evidence>
<dbReference type="SUPFAM" id="SSF74653">
    <property type="entry name" value="TolA/TonB C-terminal domain"/>
    <property type="match status" value="1"/>
</dbReference>
<protein>
    <submittedName>
        <fullName evidence="5">Outer membrane TonB-dependent heme receptor</fullName>
    </submittedName>
</protein>
<dbReference type="Gene3D" id="3.55.50.30">
    <property type="match status" value="1"/>
</dbReference>
<proteinExistence type="predicted"/>
<evidence type="ECO:0000256" key="1">
    <source>
        <dbReference type="ARBA" id="ARBA00022448"/>
    </source>
</evidence>
<accession>A0A157RB31</accession>